<gene>
    <name evidence="2" type="ORF">QVD17_30087</name>
</gene>
<keyword evidence="1" id="KW-0732">Signal</keyword>
<organism evidence="2 3">
    <name type="scientific">Tagetes erecta</name>
    <name type="common">African marigold</name>
    <dbReference type="NCBI Taxonomy" id="13708"/>
    <lineage>
        <taxon>Eukaryota</taxon>
        <taxon>Viridiplantae</taxon>
        <taxon>Streptophyta</taxon>
        <taxon>Embryophyta</taxon>
        <taxon>Tracheophyta</taxon>
        <taxon>Spermatophyta</taxon>
        <taxon>Magnoliopsida</taxon>
        <taxon>eudicotyledons</taxon>
        <taxon>Gunneridae</taxon>
        <taxon>Pentapetalae</taxon>
        <taxon>asterids</taxon>
        <taxon>campanulids</taxon>
        <taxon>Asterales</taxon>
        <taxon>Asteraceae</taxon>
        <taxon>Asteroideae</taxon>
        <taxon>Heliantheae alliance</taxon>
        <taxon>Tageteae</taxon>
        <taxon>Tagetes</taxon>
    </lineage>
</organism>
<proteinExistence type="predicted"/>
<keyword evidence="3" id="KW-1185">Reference proteome</keyword>
<reference evidence="2" key="1">
    <citation type="journal article" date="2023" name="bioRxiv">
        <title>Improved chromosome-level genome assembly for marigold (Tagetes erecta).</title>
        <authorList>
            <person name="Jiang F."/>
            <person name="Yuan L."/>
            <person name="Wang S."/>
            <person name="Wang H."/>
            <person name="Xu D."/>
            <person name="Wang A."/>
            <person name="Fan W."/>
        </authorList>
    </citation>
    <scope>NUCLEOTIDE SEQUENCE</scope>
    <source>
        <strain evidence="2">WSJ</strain>
        <tissue evidence="2">Leaf</tissue>
    </source>
</reference>
<accession>A0AAD8K244</accession>
<dbReference type="AlphaFoldDB" id="A0AAD8K244"/>
<evidence type="ECO:0000313" key="3">
    <source>
        <dbReference type="Proteomes" id="UP001229421"/>
    </source>
</evidence>
<feature type="chain" id="PRO_5042219921" evidence="1">
    <location>
        <begin position="27"/>
        <end position="84"/>
    </location>
</feature>
<dbReference type="Proteomes" id="UP001229421">
    <property type="component" value="Unassembled WGS sequence"/>
</dbReference>
<dbReference type="EMBL" id="JAUHHV010000008">
    <property type="protein sequence ID" value="KAK1414343.1"/>
    <property type="molecule type" value="Genomic_DNA"/>
</dbReference>
<sequence>MASVTNLIVILLLCIAGSLLICVSSSERVFVSHDLYDVQLKENTRSILDKHGFDQPLLKYYWRRAMLANDPMRLAPGGPDGHHH</sequence>
<protein>
    <submittedName>
        <fullName evidence="2">Uncharacterized protein</fullName>
    </submittedName>
</protein>
<name>A0AAD8K244_TARER</name>
<evidence type="ECO:0000313" key="2">
    <source>
        <dbReference type="EMBL" id="KAK1414343.1"/>
    </source>
</evidence>
<evidence type="ECO:0000256" key="1">
    <source>
        <dbReference type="SAM" id="SignalP"/>
    </source>
</evidence>
<feature type="signal peptide" evidence="1">
    <location>
        <begin position="1"/>
        <end position="26"/>
    </location>
</feature>
<comment type="caution">
    <text evidence="2">The sequence shown here is derived from an EMBL/GenBank/DDBJ whole genome shotgun (WGS) entry which is preliminary data.</text>
</comment>